<evidence type="ECO:0000313" key="3">
    <source>
        <dbReference type="EMBL" id="MCK8489901.1"/>
    </source>
</evidence>
<evidence type="ECO:0000256" key="2">
    <source>
        <dbReference type="SAM" id="SignalP"/>
    </source>
</evidence>
<feature type="signal peptide" evidence="2">
    <location>
        <begin position="1"/>
        <end position="32"/>
    </location>
</feature>
<dbReference type="InterPro" id="IPR011330">
    <property type="entry name" value="Glyco_hydro/deAcase_b/a-brl"/>
</dbReference>
<accession>A0A9X1Y3S1</accession>
<dbReference type="CDD" id="cd10936">
    <property type="entry name" value="CE4_DAC2"/>
    <property type="match status" value="1"/>
</dbReference>
<sequence>MFNFRNPVRWLPLLTVSCLTALLLTTPGSGRAAPPVGVGEQGTDTSTRDRQQPIPSRELAVIIDDLGNRMDGTDEVLDLPIKLTVAVMPFLETTQEDARRAHERGHDVIIHLPMEPKQGKPEWLGPGAILSSMTDEEIRQRVEAAIEQVPYAVGMNNHMGSKVTGDERVMSVILDVCRERGLFFVDSKTNFRSVIPRLSVEKGLPRIENDVFLDDVGSIEHVTGQLKQVLALLKKDNRGSCVTIGHVGVQGKKTAAALNKNIPMLQAEGIQFIGISELAREQISPGVKPGPGFTLP</sequence>
<dbReference type="Gene3D" id="3.20.20.370">
    <property type="entry name" value="Glycoside hydrolase/deacetylase"/>
    <property type="match status" value="1"/>
</dbReference>
<name>A0A9X1Y3S1_9BACL</name>
<dbReference type="SUPFAM" id="SSF88713">
    <property type="entry name" value="Glycoside hydrolase/deacetylase"/>
    <property type="match status" value="1"/>
</dbReference>
<organism evidence="3 4">
    <name type="scientific">Paenibacillus mellifer</name>
    <dbReference type="NCBI Taxonomy" id="2937794"/>
    <lineage>
        <taxon>Bacteria</taxon>
        <taxon>Bacillati</taxon>
        <taxon>Bacillota</taxon>
        <taxon>Bacilli</taxon>
        <taxon>Bacillales</taxon>
        <taxon>Paenibacillaceae</taxon>
        <taxon>Paenibacillus</taxon>
    </lineage>
</organism>
<reference evidence="3" key="1">
    <citation type="submission" date="2022-04" db="EMBL/GenBank/DDBJ databases">
        <authorList>
            <person name="Seo M.-J."/>
        </authorList>
    </citation>
    <scope>NUCLEOTIDE SEQUENCE</scope>
    <source>
        <strain evidence="3">MBLB2552</strain>
    </source>
</reference>
<feature type="chain" id="PRO_5040857776" evidence="2">
    <location>
        <begin position="33"/>
        <end position="296"/>
    </location>
</feature>
<feature type="region of interest" description="Disordered" evidence="1">
    <location>
        <begin position="29"/>
        <end position="53"/>
    </location>
</feature>
<dbReference type="AlphaFoldDB" id="A0A9X1Y3S1"/>
<dbReference type="RefSeq" id="WP_248553882.1">
    <property type="nucleotide sequence ID" value="NZ_JALPRK010000032.1"/>
</dbReference>
<dbReference type="Pfam" id="PF04748">
    <property type="entry name" value="Polysacc_deac_2"/>
    <property type="match status" value="1"/>
</dbReference>
<keyword evidence="2" id="KW-0732">Signal</keyword>
<dbReference type="InterPro" id="IPR006837">
    <property type="entry name" value="Divergent_DAC"/>
</dbReference>
<proteinExistence type="predicted"/>
<evidence type="ECO:0000256" key="1">
    <source>
        <dbReference type="SAM" id="MobiDB-lite"/>
    </source>
</evidence>
<keyword evidence="4" id="KW-1185">Reference proteome</keyword>
<gene>
    <name evidence="3" type="ORF">M0651_22265</name>
</gene>
<dbReference type="GO" id="GO:0005975">
    <property type="term" value="P:carbohydrate metabolic process"/>
    <property type="evidence" value="ECO:0007669"/>
    <property type="project" value="InterPro"/>
</dbReference>
<dbReference type="Proteomes" id="UP001139534">
    <property type="component" value="Unassembled WGS sequence"/>
</dbReference>
<protein>
    <submittedName>
        <fullName evidence="3">Divergent polysaccharide deacetylase family protein</fullName>
    </submittedName>
</protein>
<comment type="caution">
    <text evidence="3">The sequence shown here is derived from an EMBL/GenBank/DDBJ whole genome shotgun (WGS) entry which is preliminary data.</text>
</comment>
<evidence type="ECO:0000313" key="4">
    <source>
        <dbReference type="Proteomes" id="UP001139534"/>
    </source>
</evidence>
<dbReference type="PANTHER" id="PTHR30105">
    <property type="entry name" value="UNCHARACTERIZED YIBQ-RELATED"/>
    <property type="match status" value="1"/>
</dbReference>
<dbReference type="PANTHER" id="PTHR30105:SF2">
    <property type="entry name" value="DIVERGENT POLYSACCHARIDE DEACETYLASE SUPERFAMILY"/>
    <property type="match status" value="1"/>
</dbReference>
<dbReference type="EMBL" id="JALPRK010000032">
    <property type="protein sequence ID" value="MCK8489901.1"/>
    <property type="molecule type" value="Genomic_DNA"/>
</dbReference>